<feature type="coiled-coil region" evidence="1">
    <location>
        <begin position="403"/>
        <end position="430"/>
    </location>
</feature>
<dbReference type="Gene3D" id="1.20.1170.10">
    <property type="match status" value="1"/>
</dbReference>
<dbReference type="HOGENOM" id="CLU_253065_0_0_1"/>
<feature type="coiled-coil region" evidence="1">
    <location>
        <begin position="769"/>
        <end position="803"/>
    </location>
</feature>
<feature type="transmembrane region" description="Helical" evidence="2">
    <location>
        <begin position="443"/>
        <end position="465"/>
    </location>
</feature>
<feature type="transmembrane region" description="Helical" evidence="2">
    <location>
        <begin position="471"/>
        <end position="493"/>
    </location>
</feature>
<dbReference type="EMBL" id="KN840602">
    <property type="protein sequence ID" value="KIP03752.1"/>
    <property type="molecule type" value="Genomic_DNA"/>
</dbReference>
<organism evidence="3 4">
    <name type="scientific">Phlebiopsis gigantea (strain 11061_1 CR5-6)</name>
    <name type="common">White-rot fungus</name>
    <name type="synonym">Peniophora gigantea</name>
    <dbReference type="NCBI Taxonomy" id="745531"/>
    <lineage>
        <taxon>Eukaryota</taxon>
        <taxon>Fungi</taxon>
        <taxon>Dikarya</taxon>
        <taxon>Basidiomycota</taxon>
        <taxon>Agaricomycotina</taxon>
        <taxon>Agaricomycetes</taxon>
        <taxon>Polyporales</taxon>
        <taxon>Phanerochaetaceae</taxon>
        <taxon>Phlebiopsis</taxon>
    </lineage>
</organism>
<keyword evidence="1" id="KW-0175">Coiled coil</keyword>
<keyword evidence="2" id="KW-0472">Membrane</keyword>
<accession>A0A0C3S2C3</accession>
<dbReference type="Proteomes" id="UP000053257">
    <property type="component" value="Unassembled WGS sequence"/>
</dbReference>
<keyword evidence="2" id="KW-0812">Transmembrane</keyword>
<evidence type="ECO:0000256" key="2">
    <source>
        <dbReference type="SAM" id="Phobius"/>
    </source>
</evidence>
<keyword evidence="4" id="KW-1185">Reference proteome</keyword>
<evidence type="ECO:0000313" key="3">
    <source>
        <dbReference type="EMBL" id="KIP03752.1"/>
    </source>
</evidence>
<name>A0A0C3S2C3_PHLG1</name>
<feature type="transmembrane region" description="Helical" evidence="2">
    <location>
        <begin position="1133"/>
        <end position="1154"/>
    </location>
</feature>
<evidence type="ECO:0000313" key="4">
    <source>
        <dbReference type="Proteomes" id="UP000053257"/>
    </source>
</evidence>
<sequence>MEPGTRSLEEMANAIEPIIDRFDEVLRQPYLKNYSATLNTVPVVGLRGREIMYINTTSSVTSPDGLAYEWASFSAIPTNANLASGNAVHFFPYRGDFYLSVGRAVWRKAHISDRDESALAQAVNNWPGMYVKDWTHVGNTALPAANLAGVVPFAMLSADSQQIGFQLVTLASDGTLSYLTNSTLVDNSTFARLEYRTSSGSPSTAPRFTKVAYWDNQIVGVDNANNTWNITPNWSGHTYTVSTQTPITPVTEFTANDAGLVGLRSDGYLWRRVIQPPPPGSSNDASLTWLRWIRVDGVANLGVASPGVLLDMNLLTRTLRSRYVEVQVSVYPVMNMLRAWGLTHQVFLRNVAADADAWQNASTEEARRLAIQNAQAFVSHSQTWSTIVSRSISGAQDGVNLMTLQLREVRNDLEEQLVLLRDKLVALQATLSAQQETLSTLKAALWGSIAATLFGVALAIAGLVFAQPWLIYGGGFLFAAGLISTVALAVYVAQLAASIADTQAQIRDVNTAIIELGTIVKSFTELDYLYGTLNQYWGRMANDASAIRAMDSATAAQIGAEILADKSSIQASQAMVVQMTNACQTYLDVLNRQGITIPVGSSLASAPSDIALLSHKDQVDALLVEAGRAIRARDEAAYEKLMKRATAAHAELLADTQRAIVASGQWFDVPALRLSSSIWQNYHSFTRSVDLPPAFRSSSDQTERSIARSADNMDGILNELRPEIEGALRDIIALGDIIHGWTSRFPVQPTDSAGIAEFERYQREAIAVCQQAQRKAAIANNRFADFTNEARQYQTRLDQKIRETQDAITREQRRAQEDLNNITVPWYIYLAGLLPVIAWRENEKAAINRRLAATVNRLNADIAEYRKLQSSGHTFEGHALSWIKMTQTVSGNLGGIYNLLTGVWGLLISDPIAYSEFLRVEWNRVVSDAHDVLHILGSRPLTLTLDDPSLPATPVTDRIMEKALVIAAVSPDAELARGIEAQAVSADDVFTRLRELLWQPYLRDIVGFWTEGDTERNTLFDVVTNLRTEYVQMIATQYNSIESLYALSILQGFRAQNVANGALSLELFVFFTTQSVRTALKAAENTSALHGDAAQQFEYILAVIDKNIEEINEMIGDLDDKIDEANAALRDKIINLVASTIALAFAAAGVLVAFGVVGPVAAAVTAAAQIGASATATAATIKVVLDSLSLADLVQTIEGLKATRKVLQDSVNQLETVRPYFAGVVDGANGLTRNVKSMSDLLEDILVQTELLNEVSLTSEDALGIKASWDHVQRATLAWLDVVNKQGISPITFSINQKVQKN</sequence>
<keyword evidence="2" id="KW-1133">Transmembrane helix</keyword>
<dbReference type="OrthoDB" id="3255151at2759"/>
<protein>
    <submittedName>
        <fullName evidence="3">Uncharacterized protein</fullName>
    </submittedName>
</protein>
<evidence type="ECO:0000256" key="1">
    <source>
        <dbReference type="SAM" id="Coils"/>
    </source>
</evidence>
<proteinExistence type="predicted"/>
<reference evidence="3 4" key="1">
    <citation type="journal article" date="2014" name="PLoS Genet.">
        <title>Analysis of the Phlebiopsis gigantea genome, transcriptome and secretome provides insight into its pioneer colonization strategies of wood.</title>
        <authorList>
            <person name="Hori C."/>
            <person name="Ishida T."/>
            <person name="Igarashi K."/>
            <person name="Samejima M."/>
            <person name="Suzuki H."/>
            <person name="Master E."/>
            <person name="Ferreira P."/>
            <person name="Ruiz-Duenas F.J."/>
            <person name="Held B."/>
            <person name="Canessa P."/>
            <person name="Larrondo L.F."/>
            <person name="Schmoll M."/>
            <person name="Druzhinina I.S."/>
            <person name="Kubicek C.P."/>
            <person name="Gaskell J.A."/>
            <person name="Kersten P."/>
            <person name="St John F."/>
            <person name="Glasner J."/>
            <person name="Sabat G."/>
            <person name="Splinter BonDurant S."/>
            <person name="Syed K."/>
            <person name="Yadav J."/>
            <person name="Mgbeahuruike A.C."/>
            <person name="Kovalchuk A."/>
            <person name="Asiegbu F.O."/>
            <person name="Lackner G."/>
            <person name="Hoffmeister D."/>
            <person name="Rencoret J."/>
            <person name="Gutierrez A."/>
            <person name="Sun H."/>
            <person name="Lindquist E."/>
            <person name="Barry K."/>
            <person name="Riley R."/>
            <person name="Grigoriev I.V."/>
            <person name="Henrissat B."/>
            <person name="Kues U."/>
            <person name="Berka R.M."/>
            <person name="Martinez A.T."/>
            <person name="Covert S.F."/>
            <person name="Blanchette R.A."/>
            <person name="Cullen D."/>
        </authorList>
    </citation>
    <scope>NUCLEOTIDE SEQUENCE [LARGE SCALE GENOMIC DNA]</scope>
    <source>
        <strain evidence="3 4">11061_1 CR5-6</strain>
    </source>
</reference>
<gene>
    <name evidence="3" type="ORF">PHLGIDRAFT_495821</name>
</gene>